<dbReference type="InterPro" id="IPR000210">
    <property type="entry name" value="BTB/POZ_dom"/>
</dbReference>
<evidence type="ECO:0000256" key="1">
    <source>
        <dbReference type="SAM" id="MobiDB-lite"/>
    </source>
</evidence>
<feature type="region of interest" description="Disordered" evidence="1">
    <location>
        <begin position="1"/>
        <end position="72"/>
    </location>
</feature>
<feature type="compositionally biased region" description="Pro residues" evidence="1">
    <location>
        <begin position="339"/>
        <end position="348"/>
    </location>
</feature>
<proteinExistence type="predicted"/>
<feature type="region of interest" description="Disordered" evidence="1">
    <location>
        <begin position="236"/>
        <end position="372"/>
    </location>
</feature>
<sequence length="878" mass="96429">MSMSNYSKTKQKVLSKRKHPTDTFKSSSSLTLDGELLKAKSCSKSRKPSNNLDNFKVSPAPPSPILSDFSPAVPPKTLGDPLVFSPVVRKNGHQQSVALPRDLTESPRLSRIPSGVVMVADIVLNPKTPMLSSTATSIHSASEMESSFLALTALDDLNRLPPVPARREAKPVLSNSVLGLPAVRIPVPSTTPEESIQEEPVGSSPGFWDVSPVMIHAHTVPPPNRISPKLIETERSNTTPRTAPLKPLPQPPSSQQPTPSITTDSTASPTSDSLASSPTSAMDISDNFFGSKKHDSSSPQQQRLPQQRRSQQQQQQVRQRSGDVFQTARHDPAWAYVPPSSPPPPPSQRPKATLPTRVPAKRNAPKPPSSFITGPASLLHRLFNDPLYSDVDLSVHEVTFHVHRGILAEHCSYFREFFTSARAQEPATEIRHLDCSYAPITFERGRPFSISQPDSDDAVIQHPANKARARDQARRDRSAQDPKGGRDVLESEDDKDRLCFADVENSSSTSHGHGLIGLPRAMSQQKHRHSTNPTCSRTVPPPSGPKVDPEGTLCPSTPNSASTPTPTTPGDETMTSFSAAFITADQRSVGYTSHHFACFLQILYGLLHPLHLHKDDLLAVFRIAHIYGVPGLLSLLGDRIWDTLELTTETWPCLVRFSERFCLQDIKRRALKHASETREMWTVAVETLGLDDFKVFLRGIDQPEREKAPVGGGQGQGGDLRGLKDELLILFLLVHYQESSSSKEAGPILRDEDGNSHTGASLMRKLSKVNPRDSARVKIRQQHQQRPFTLSLHPSSLPSRVNGNSKSNNTGKTIIGTNHQPLSTDSLAQDLVSLSSSLPSSPQRLPAQAQTTKADKAKMWMTRFKRDCGWERQVSLLD</sequence>
<dbReference type="Proteomes" id="UP000707451">
    <property type="component" value="Unassembled WGS sequence"/>
</dbReference>
<dbReference type="SMART" id="SM00225">
    <property type="entry name" value="BTB"/>
    <property type="match status" value="1"/>
</dbReference>
<dbReference type="Gene3D" id="3.30.710.10">
    <property type="entry name" value="Potassium Channel Kv1.1, Chain A"/>
    <property type="match status" value="1"/>
</dbReference>
<feature type="region of interest" description="Disordered" evidence="1">
    <location>
        <begin position="463"/>
        <end position="493"/>
    </location>
</feature>
<dbReference type="CDD" id="cd18186">
    <property type="entry name" value="BTB_POZ_ZBTB_KLHL-like"/>
    <property type="match status" value="1"/>
</dbReference>
<evidence type="ECO:0000313" key="4">
    <source>
        <dbReference type="Proteomes" id="UP000707451"/>
    </source>
</evidence>
<accession>A0A9P7XZ84</accession>
<dbReference type="PANTHER" id="PTHR24216">
    <property type="entry name" value="PAXILLIN-RELATED"/>
    <property type="match status" value="1"/>
</dbReference>
<reference evidence="3" key="1">
    <citation type="submission" date="2021-06" db="EMBL/GenBank/DDBJ databases">
        <title>Genome Sequence of Mortierella hyaline Strain SCG-10, a Cold-Adapted, Nitrate-Reducing Fungus Isolated from Soil in Minnesota, USA.</title>
        <authorList>
            <person name="Aldossari N."/>
        </authorList>
    </citation>
    <scope>NUCLEOTIDE SEQUENCE</scope>
    <source>
        <strain evidence="3">SCG-10</strain>
    </source>
</reference>
<dbReference type="SUPFAM" id="SSF54695">
    <property type="entry name" value="POZ domain"/>
    <property type="match status" value="1"/>
</dbReference>
<dbReference type="OrthoDB" id="6359816at2759"/>
<evidence type="ECO:0000313" key="3">
    <source>
        <dbReference type="EMBL" id="KAG9069995.1"/>
    </source>
</evidence>
<protein>
    <recommendedName>
        <fullName evidence="2">BTB domain-containing protein</fullName>
    </recommendedName>
</protein>
<feature type="compositionally biased region" description="Low complexity" evidence="1">
    <location>
        <begin position="297"/>
        <end position="319"/>
    </location>
</feature>
<feature type="compositionally biased region" description="Polar residues" evidence="1">
    <location>
        <begin position="784"/>
        <end position="821"/>
    </location>
</feature>
<feature type="region of interest" description="Disordered" evidence="1">
    <location>
        <begin position="743"/>
        <end position="821"/>
    </location>
</feature>
<dbReference type="InterPro" id="IPR011333">
    <property type="entry name" value="SKP1/BTB/POZ_sf"/>
</dbReference>
<feature type="compositionally biased region" description="Basic and acidic residues" evidence="1">
    <location>
        <begin position="468"/>
        <end position="493"/>
    </location>
</feature>
<feature type="compositionally biased region" description="Low complexity" evidence="1">
    <location>
        <begin position="555"/>
        <end position="569"/>
    </location>
</feature>
<feature type="compositionally biased region" description="Low complexity" evidence="1">
    <location>
        <begin position="255"/>
        <end position="281"/>
    </location>
</feature>
<gene>
    <name evidence="3" type="ORF">KI688_009325</name>
</gene>
<dbReference type="EMBL" id="JAHRHY010000004">
    <property type="protein sequence ID" value="KAG9069995.1"/>
    <property type="molecule type" value="Genomic_DNA"/>
</dbReference>
<feature type="compositionally biased region" description="Basic residues" evidence="1">
    <location>
        <begin position="9"/>
        <end position="19"/>
    </location>
</feature>
<feature type="domain" description="BTB" evidence="2">
    <location>
        <begin position="389"/>
        <end position="437"/>
    </location>
</feature>
<evidence type="ECO:0000259" key="2">
    <source>
        <dbReference type="PROSITE" id="PS50097"/>
    </source>
</evidence>
<comment type="caution">
    <text evidence="3">The sequence shown here is derived from an EMBL/GenBank/DDBJ whole genome shotgun (WGS) entry which is preliminary data.</text>
</comment>
<dbReference type="PROSITE" id="PS50097">
    <property type="entry name" value="BTB"/>
    <property type="match status" value="1"/>
</dbReference>
<feature type="region of interest" description="Disordered" evidence="1">
    <location>
        <begin position="522"/>
        <end position="570"/>
    </location>
</feature>
<name>A0A9P7XZ84_9FUNG</name>
<keyword evidence="4" id="KW-1185">Reference proteome</keyword>
<dbReference type="Pfam" id="PF00651">
    <property type="entry name" value="BTB"/>
    <property type="match status" value="1"/>
</dbReference>
<dbReference type="AlphaFoldDB" id="A0A9P7XZ84"/>
<organism evidence="3 4">
    <name type="scientific">Linnemannia hyalina</name>
    <dbReference type="NCBI Taxonomy" id="64524"/>
    <lineage>
        <taxon>Eukaryota</taxon>
        <taxon>Fungi</taxon>
        <taxon>Fungi incertae sedis</taxon>
        <taxon>Mucoromycota</taxon>
        <taxon>Mortierellomycotina</taxon>
        <taxon>Mortierellomycetes</taxon>
        <taxon>Mortierellales</taxon>
        <taxon>Mortierellaceae</taxon>
        <taxon>Linnemannia</taxon>
    </lineage>
</organism>